<dbReference type="EMBL" id="CM023487">
    <property type="protein sequence ID" value="KAH6925166.1"/>
    <property type="molecule type" value="Genomic_DNA"/>
</dbReference>
<evidence type="ECO:0000313" key="1">
    <source>
        <dbReference type="EMBL" id="KAH6925166.1"/>
    </source>
</evidence>
<dbReference type="Proteomes" id="UP000821845">
    <property type="component" value="Chromosome 7"/>
</dbReference>
<accession>A0ACB7RTN8</accession>
<reference evidence="1" key="1">
    <citation type="submission" date="2020-05" db="EMBL/GenBank/DDBJ databases">
        <title>Large-scale comparative analyses of tick genomes elucidate their genetic diversity and vector capacities.</title>
        <authorList>
            <person name="Jia N."/>
            <person name="Wang J."/>
            <person name="Shi W."/>
            <person name="Du L."/>
            <person name="Sun Y."/>
            <person name="Zhan W."/>
            <person name="Jiang J."/>
            <person name="Wang Q."/>
            <person name="Zhang B."/>
            <person name="Ji P."/>
            <person name="Sakyi L.B."/>
            <person name="Cui X."/>
            <person name="Yuan T."/>
            <person name="Jiang B."/>
            <person name="Yang W."/>
            <person name="Lam T.T.-Y."/>
            <person name="Chang Q."/>
            <person name="Ding S."/>
            <person name="Wang X."/>
            <person name="Zhu J."/>
            <person name="Ruan X."/>
            <person name="Zhao L."/>
            <person name="Wei J."/>
            <person name="Que T."/>
            <person name="Du C."/>
            <person name="Cheng J."/>
            <person name="Dai P."/>
            <person name="Han X."/>
            <person name="Huang E."/>
            <person name="Gao Y."/>
            <person name="Liu J."/>
            <person name="Shao H."/>
            <person name="Ye R."/>
            <person name="Li L."/>
            <person name="Wei W."/>
            <person name="Wang X."/>
            <person name="Wang C."/>
            <person name="Yang T."/>
            <person name="Huo Q."/>
            <person name="Li W."/>
            <person name="Guo W."/>
            <person name="Chen H."/>
            <person name="Zhou L."/>
            <person name="Ni X."/>
            <person name="Tian J."/>
            <person name="Zhou Y."/>
            <person name="Sheng Y."/>
            <person name="Liu T."/>
            <person name="Pan Y."/>
            <person name="Xia L."/>
            <person name="Li J."/>
            <person name="Zhao F."/>
            <person name="Cao W."/>
        </authorList>
    </citation>
    <scope>NUCLEOTIDE SEQUENCE</scope>
    <source>
        <strain evidence="1">Hyas-2018</strain>
    </source>
</reference>
<protein>
    <submittedName>
        <fullName evidence="1">Uncharacterized protein</fullName>
    </submittedName>
</protein>
<gene>
    <name evidence="1" type="ORF">HPB50_001407</name>
</gene>
<comment type="caution">
    <text evidence="1">The sequence shown here is derived from an EMBL/GenBank/DDBJ whole genome shotgun (WGS) entry which is preliminary data.</text>
</comment>
<sequence>MHVWTTRYLRGSYRMQQAHIASLYVEVSCTNETVNYRATHIGRYFEDMPKVTKTKYVAKKVPADDYVVPRENQQIVKMLRCRGNNLYDVRDSSGKTLLVNTAATFRRTAWIRRGDFLLVEPKKEGSPVTAEIHRILFPNQVKYFREQGMWPEAFATEEEKGDSDKDSREDDLFIFGIRPTVEDFDDRTTESYSSSKSEDQNAVYRNAK</sequence>
<proteinExistence type="predicted"/>
<name>A0ACB7RTN8_HYAAI</name>
<evidence type="ECO:0000313" key="2">
    <source>
        <dbReference type="Proteomes" id="UP000821845"/>
    </source>
</evidence>
<organism evidence="1 2">
    <name type="scientific">Hyalomma asiaticum</name>
    <name type="common">Tick</name>
    <dbReference type="NCBI Taxonomy" id="266040"/>
    <lineage>
        <taxon>Eukaryota</taxon>
        <taxon>Metazoa</taxon>
        <taxon>Ecdysozoa</taxon>
        <taxon>Arthropoda</taxon>
        <taxon>Chelicerata</taxon>
        <taxon>Arachnida</taxon>
        <taxon>Acari</taxon>
        <taxon>Parasitiformes</taxon>
        <taxon>Ixodida</taxon>
        <taxon>Ixodoidea</taxon>
        <taxon>Ixodidae</taxon>
        <taxon>Hyalomminae</taxon>
        <taxon>Hyalomma</taxon>
    </lineage>
</organism>
<keyword evidence="2" id="KW-1185">Reference proteome</keyword>